<feature type="compositionally biased region" description="Polar residues" evidence="10">
    <location>
        <begin position="1"/>
        <end position="12"/>
    </location>
</feature>
<dbReference type="FunFam" id="1.25.40.10:FF:000403">
    <property type="entry name" value="General transcriptional repressor, putative"/>
    <property type="match status" value="1"/>
</dbReference>
<feature type="compositionally biased region" description="Pro residues" evidence="10">
    <location>
        <begin position="529"/>
        <end position="542"/>
    </location>
</feature>
<comment type="caution">
    <text evidence="11">The sequence shown here is derived from an EMBL/GenBank/DDBJ whole genome shotgun (WGS) entry which is preliminary data.</text>
</comment>
<evidence type="ECO:0000256" key="2">
    <source>
        <dbReference type="ARBA" id="ARBA00022491"/>
    </source>
</evidence>
<dbReference type="Pfam" id="PF14559">
    <property type="entry name" value="TPR_19"/>
    <property type="match status" value="1"/>
</dbReference>
<feature type="repeat" description="TPR" evidence="9">
    <location>
        <begin position="292"/>
        <end position="325"/>
    </location>
</feature>
<feature type="compositionally biased region" description="Basic and acidic residues" evidence="10">
    <location>
        <begin position="860"/>
        <end position="870"/>
    </location>
</feature>
<dbReference type="Pfam" id="PF07719">
    <property type="entry name" value="TPR_2"/>
    <property type="match status" value="1"/>
</dbReference>
<feature type="repeat" description="TPR" evidence="9">
    <location>
        <begin position="329"/>
        <end position="362"/>
    </location>
</feature>
<dbReference type="PANTHER" id="PTHR14017">
    <property type="entry name" value="LYSINE-SPECIFIC DEMETHYLASE"/>
    <property type="match status" value="1"/>
</dbReference>
<evidence type="ECO:0000256" key="4">
    <source>
        <dbReference type="ARBA" id="ARBA00022803"/>
    </source>
</evidence>
<feature type="compositionally biased region" description="Low complexity" evidence="10">
    <location>
        <begin position="1193"/>
        <end position="1228"/>
    </location>
</feature>
<dbReference type="InterPro" id="IPR019734">
    <property type="entry name" value="TPR_rpt"/>
</dbReference>
<dbReference type="PROSITE" id="PS50005">
    <property type="entry name" value="TPR"/>
    <property type="match status" value="8"/>
</dbReference>
<reference evidence="11" key="1">
    <citation type="submission" date="2022-07" db="EMBL/GenBank/DDBJ databases">
        <title>Phylogenomic reconstructions and comparative analyses of Kickxellomycotina fungi.</title>
        <authorList>
            <person name="Reynolds N.K."/>
            <person name="Stajich J.E."/>
            <person name="Barry K."/>
            <person name="Grigoriev I.V."/>
            <person name="Crous P."/>
            <person name="Smith M.E."/>
        </authorList>
    </citation>
    <scope>NUCLEOTIDE SEQUENCE</scope>
    <source>
        <strain evidence="11">NBRC 32514</strain>
    </source>
</reference>
<feature type="compositionally biased region" description="Polar residues" evidence="10">
    <location>
        <begin position="1024"/>
        <end position="1033"/>
    </location>
</feature>
<dbReference type="SUPFAM" id="SSF48452">
    <property type="entry name" value="TPR-like"/>
    <property type="match status" value="1"/>
</dbReference>
<feature type="compositionally biased region" description="Polar residues" evidence="10">
    <location>
        <begin position="831"/>
        <end position="849"/>
    </location>
</feature>
<comment type="similarity">
    <text evidence="8">Belongs to the CYC8/SSN6 family.</text>
</comment>
<gene>
    <name evidence="11" type="primary">SSN6</name>
    <name evidence="11" type="ORF">LPJ53_000983</name>
</gene>
<dbReference type="GO" id="GO:0000978">
    <property type="term" value="F:RNA polymerase II cis-regulatory region sequence-specific DNA binding"/>
    <property type="evidence" value="ECO:0007669"/>
    <property type="project" value="TreeGrafter"/>
</dbReference>
<feature type="compositionally biased region" description="Low complexity" evidence="10">
    <location>
        <begin position="684"/>
        <end position="694"/>
    </location>
</feature>
<feature type="compositionally biased region" description="Low complexity" evidence="10">
    <location>
        <begin position="1324"/>
        <end position="1341"/>
    </location>
</feature>
<dbReference type="SUPFAM" id="SSF81901">
    <property type="entry name" value="HCP-like"/>
    <property type="match status" value="1"/>
</dbReference>
<dbReference type="GO" id="GO:0017053">
    <property type="term" value="C:transcription repressor complex"/>
    <property type="evidence" value="ECO:0007669"/>
    <property type="project" value="UniProtKB-ARBA"/>
</dbReference>
<dbReference type="GO" id="GO:0031490">
    <property type="term" value="F:chromatin DNA binding"/>
    <property type="evidence" value="ECO:0007669"/>
    <property type="project" value="TreeGrafter"/>
</dbReference>
<evidence type="ECO:0000256" key="1">
    <source>
        <dbReference type="ARBA" id="ARBA00004123"/>
    </source>
</evidence>
<feature type="compositionally biased region" description="Pro residues" evidence="10">
    <location>
        <begin position="80"/>
        <end position="101"/>
    </location>
</feature>
<dbReference type="GO" id="GO:0010468">
    <property type="term" value="P:regulation of gene expression"/>
    <property type="evidence" value="ECO:0007669"/>
    <property type="project" value="TreeGrafter"/>
</dbReference>
<feature type="compositionally biased region" description="Low complexity" evidence="10">
    <location>
        <begin position="102"/>
        <end position="129"/>
    </location>
</feature>
<name>A0A9W7Y4D1_9FUNG</name>
<dbReference type="FunFam" id="1.25.40.10:FF:000078">
    <property type="entry name" value="Transcriptional corepressor Cyc8"/>
    <property type="match status" value="1"/>
</dbReference>
<feature type="region of interest" description="Disordered" evidence="10">
    <location>
        <begin position="1127"/>
        <end position="1379"/>
    </location>
</feature>
<dbReference type="Gene3D" id="1.25.40.10">
    <property type="entry name" value="Tetratricopeptide repeat domain"/>
    <property type="match status" value="2"/>
</dbReference>
<feature type="repeat" description="TPR" evidence="9">
    <location>
        <begin position="437"/>
        <end position="470"/>
    </location>
</feature>
<keyword evidence="6" id="KW-0804">Transcription</keyword>
<dbReference type="GO" id="GO:0005634">
    <property type="term" value="C:nucleus"/>
    <property type="evidence" value="ECO:0007669"/>
    <property type="project" value="UniProtKB-SubCell"/>
</dbReference>
<dbReference type="InterPro" id="IPR011990">
    <property type="entry name" value="TPR-like_helical_dom_sf"/>
</dbReference>
<keyword evidence="2" id="KW-0678">Repressor</keyword>
<dbReference type="OrthoDB" id="418911at2759"/>
<feature type="compositionally biased region" description="Polar residues" evidence="10">
    <location>
        <begin position="732"/>
        <end position="755"/>
    </location>
</feature>
<keyword evidence="5" id="KW-0805">Transcription regulation</keyword>
<dbReference type="PROSITE" id="PS50293">
    <property type="entry name" value="TPR_REGION"/>
    <property type="match status" value="1"/>
</dbReference>
<evidence type="ECO:0000256" key="3">
    <source>
        <dbReference type="ARBA" id="ARBA00022737"/>
    </source>
</evidence>
<dbReference type="EMBL" id="JANBOJ010000021">
    <property type="protein sequence ID" value="KAJ1724776.1"/>
    <property type="molecule type" value="Genomic_DNA"/>
</dbReference>
<dbReference type="InterPro" id="IPR013105">
    <property type="entry name" value="TPR_2"/>
</dbReference>
<feature type="repeat" description="TPR" evidence="9">
    <location>
        <begin position="255"/>
        <end position="288"/>
    </location>
</feature>
<keyword evidence="3" id="KW-0677">Repeat</keyword>
<dbReference type="Proteomes" id="UP001149813">
    <property type="component" value="Unassembled WGS sequence"/>
</dbReference>
<keyword evidence="7" id="KW-0539">Nucleus</keyword>
<feature type="compositionally biased region" description="Polar residues" evidence="10">
    <location>
        <begin position="1308"/>
        <end position="1321"/>
    </location>
</feature>
<feature type="region of interest" description="Disordered" evidence="10">
    <location>
        <begin position="1"/>
        <end position="147"/>
    </location>
</feature>
<feature type="compositionally biased region" description="Low complexity" evidence="10">
    <location>
        <begin position="614"/>
        <end position="645"/>
    </location>
</feature>
<feature type="repeat" description="TPR" evidence="9">
    <location>
        <begin position="185"/>
        <end position="218"/>
    </location>
</feature>
<protein>
    <submittedName>
        <fullName evidence="11">Glucose repression mediator protein</fullName>
    </submittedName>
</protein>
<feature type="repeat" description="TPR" evidence="9">
    <location>
        <begin position="403"/>
        <end position="436"/>
    </location>
</feature>
<sequence length="1379" mass="145563">MQAPHQSSQRSHTPGRMHPQSMQQMQSMSAGMAPPGMHVAVQMGHPPANPNNQPNGAYQQMPSRGPPPHQGPPQRQSRQPMPPHQGPSQPMQPQPGPPPPQQQQQQAHQPPIPPQQQMQPQGQPQQQQQQPPPPQSHQQITAAQRLSTMTEEVWMQIGSLSEMMSEPERALAAYDSALRHNPYSQPALTQIANIYRAREEFDKAVDFFQRIVHIDATNGEIWGAIGNCYLMLDELPKAYQAYQQAIIHLPNPKEPKLWYGIGILYDRYGSYDHAEEAFNAVMNMDPGFDKATEIYFRLGIIHKCQGKYAQSLDCFNRILSDPPKPLTETDIWFQIGNVHELNSEFSMAKDAYERVLLENPQHGKVLQQLGALYFRPNTTLSNIDAAVQLLMRAIEVDSDKAEAHTWYLLGRCYMVQRQYNKAYEAYQQAVYRDGNNANYWCSIGVLYYQINQYRYALDAYSRAIRINPYLSEVWFDLGALYEACNNQVNDAIDAYTRAAELDRTNAVIEQRLDLLRRIQSSGQSSLPHDSPPPPPPVDPPIGPTSTGQPNAPGGPAGESSVAGGAPGSLGQPPMSGALGNGLAPPPAEHGHHPGDPTAQQAHQHQQRGPGSGPMGMQPSGPSATMPPQHQQQQQQQQPHPQYAQQSKTPQHPTAPGGRPGYPEEGGYGRYDASSRPESRPVADGQGHPPQYQGQGPPGSGGAYPGSTPYSGAPYPQSTMAQQQHPVSAGRPYSTTGHPSSSTPYAPHSQSASTGPYRSEDVHMTSRHHSPIVTQQPRMGQSQRNPQSTPVVDQGPPSAGGSAFHQAPPPVNGYSSFSGPPSAAPDGHGHSRSPSRLQSPSYRQQQSQAQGPPPMHYQHSHNSESDRRAMRDGQQAEYMAEGAPNGAHRQSFSRHDSIKAGNATPSQPQQPQSGSRRSETRGSFSGDRDGDVAMEDTQYSAFKAAALRDGPSAVATSVAGGASVPTAASVNLPQVTTPAPPSDVVMSSSSTPALSGPTAAPIRLPPVQVGGGGGGSSGFSAVGSTAQPFGTRNGTPAMLTTADEGSKSIAITNGSLLSSSTVSASGGGTTLSLVSAISASDEDKEDSAINSLMSLSNVATTLTPRPQLSSPVAGKSATEAVVTSVIQDVQRDETSSANGTNGGRIASPSDSVPNNELAAAAATLKVSEENGVSADGERAPIADSGERSGRSTPLALALAADASNDQVASLSTSSSTSSATASSGVAALVPSKRSLSAAGSGDAVISPTATPDNVASTSGGQPPSDELSAASVPGDAGGRDEGANRASSHEGEDNDSDESGPRKRGRQYSPEQSLNAEISESTDGAPAATAGSSAKAVSASSEGMEEGEEPEDGEIEDEPSGGDASKSHTSEDVVMDSGKV</sequence>
<organism evidence="11 12">
    <name type="scientific">Coemansia erecta</name>
    <dbReference type="NCBI Taxonomy" id="147472"/>
    <lineage>
        <taxon>Eukaryota</taxon>
        <taxon>Fungi</taxon>
        <taxon>Fungi incertae sedis</taxon>
        <taxon>Zoopagomycota</taxon>
        <taxon>Kickxellomycotina</taxon>
        <taxon>Kickxellomycetes</taxon>
        <taxon>Kickxellales</taxon>
        <taxon>Kickxellaceae</taxon>
        <taxon>Coemansia</taxon>
    </lineage>
</organism>
<dbReference type="PANTHER" id="PTHR14017:SF1">
    <property type="entry name" value="LD02225P"/>
    <property type="match status" value="1"/>
</dbReference>
<evidence type="ECO:0000313" key="11">
    <source>
        <dbReference type="EMBL" id="KAJ1724776.1"/>
    </source>
</evidence>
<feature type="compositionally biased region" description="Low complexity" evidence="10">
    <location>
        <begin position="904"/>
        <end position="914"/>
    </location>
</feature>
<evidence type="ECO:0000256" key="9">
    <source>
        <dbReference type="PROSITE-ProRule" id="PRU00339"/>
    </source>
</evidence>
<evidence type="ECO:0000256" key="10">
    <source>
        <dbReference type="SAM" id="MobiDB-lite"/>
    </source>
</evidence>
<keyword evidence="12" id="KW-1185">Reference proteome</keyword>
<keyword evidence="4 9" id="KW-0802">TPR repeat</keyword>
<dbReference type="Pfam" id="PF13181">
    <property type="entry name" value="TPR_8"/>
    <property type="match status" value="1"/>
</dbReference>
<feature type="compositionally biased region" description="Low complexity" evidence="10">
    <location>
        <begin position="20"/>
        <end position="29"/>
    </location>
</feature>
<comment type="subcellular location">
    <subcellularLocation>
        <location evidence="1">Nucleus</location>
    </subcellularLocation>
</comment>
<evidence type="ECO:0000313" key="12">
    <source>
        <dbReference type="Proteomes" id="UP001149813"/>
    </source>
</evidence>
<feature type="compositionally biased region" description="Polar residues" evidence="10">
    <location>
        <begin position="1246"/>
        <end position="1260"/>
    </location>
</feature>
<evidence type="ECO:0000256" key="8">
    <source>
        <dbReference type="ARBA" id="ARBA00061082"/>
    </source>
</evidence>
<dbReference type="SMART" id="SM00028">
    <property type="entry name" value="TPR"/>
    <property type="match status" value="10"/>
</dbReference>
<feature type="region of interest" description="Disordered" evidence="10">
    <location>
        <begin position="520"/>
        <end position="935"/>
    </location>
</feature>
<dbReference type="Pfam" id="PF00515">
    <property type="entry name" value="TPR_1"/>
    <property type="match status" value="1"/>
</dbReference>
<feature type="compositionally biased region" description="Basic and acidic residues" evidence="10">
    <location>
        <begin position="1174"/>
        <end position="1188"/>
    </location>
</feature>
<proteinExistence type="inferred from homology"/>
<feature type="compositionally biased region" description="Polar residues" evidence="10">
    <location>
        <begin position="771"/>
        <end position="790"/>
    </location>
</feature>
<feature type="repeat" description="TPR" evidence="9">
    <location>
        <begin position="219"/>
        <end position="252"/>
    </location>
</feature>
<feature type="compositionally biased region" description="Gly residues" evidence="10">
    <location>
        <begin position="657"/>
        <end position="668"/>
    </location>
</feature>
<evidence type="ECO:0000256" key="5">
    <source>
        <dbReference type="ARBA" id="ARBA00023015"/>
    </source>
</evidence>
<accession>A0A9W7Y4D1</accession>
<feature type="compositionally biased region" description="Basic and acidic residues" evidence="10">
    <location>
        <begin position="1276"/>
        <end position="1290"/>
    </location>
</feature>
<feature type="compositionally biased region" description="Basic and acidic residues" evidence="10">
    <location>
        <begin position="915"/>
        <end position="930"/>
    </location>
</feature>
<feature type="compositionally biased region" description="Acidic residues" evidence="10">
    <location>
        <begin position="1342"/>
        <end position="1359"/>
    </location>
</feature>
<evidence type="ECO:0000256" key="6">
    <source>
        <dbReference type="ARBA" id="ARBA00023163"/>
    </source>
</evidence>
<dbReference type="InterPro" id="IPR051630">
    <property type="entry name" value="Corepressor-Demethylase"/>
</dbReference>
<feature type="compositionally biased region" description="Polar residues" evidence="10">
    <location>
        <begin position="715"/>
        <end position="725"/>
    </location>
</feature>
<feature type="region of interest" description="Disordered" evidence="10">
    <location>
        <begin position="972"/>
        <end position="1039"/>
    </location>
</feature>
<feature type="repeat" description="TPR" evidence="9">
    <location>
        <begin position="151"/>
        <end position="184"/>
    </location>
</feature>
<evidence type="ECO:0000256" key="7">
    <source>
        <dbReference type="ARBA" id="ARBA00023242"/>
    </source>
</evidence>